<feature type="chain" id="PRO_5004549695" description="Major facilitator superfamily (MFS) profile domain-containing protein" evidence="8">
    <location>
        <begin position="26"/>
        <end position="333"/>
    </location>
</feature>
<dbReference type="PANTHER" id="PTHR23504:SF108">
    <property type="entry name" value="OS11G0151500 PROTEIN"/>
    <property type="match status" value="1"/>
</dbReference>
<protein>
    <recommendedName>
        <fullName evidence="11">Major facilitator superfamily (MFS) profile domain-containing protein</fullName>
    </recommendedName>
</protein>
<evidence type="ECO:0000256" key="4">
    <source>
        <dbReference type="ARBA" id="ARBA00022989"/>
    </source>
</evidence>
<dbReference type="GO" id="GO:0022857">
    <property type="term" value="F:transmembrane transporter activity"/>
    <property type="evidence" value="ECO:0007669"/>
    <property type="project" value="InterPro"/>
</dbReference>
<evidence type="ECO:0000256" key="2">
    <source>
        <dbReference type="ARBA" id="ARBA00022448"/>
    </source>
</evidence>
<reference evidence="9 10" key="1">
    <citation type="journal article" date="2013" name="BMC Genomics">
        <title>The miniature genome of a carnivorous plant Genlisea aurea contains a low number of genes and short non-coding sequences.</title>
        <authorList>
            <person name="Leushkin E.V."/>
            <person name="Sutormin R.A."/>
            <person name="Nabieva E.R."/>
            <person name="Penin A.A."/>
            <person name="Kondrashov A.S."/>
            <person name="Logacheva M.D."/>
        </authorList>
    </citation>
    <scope>NUCLEOTIDE SEQUENCE [LARGE SCALE GENOMIC DNA]</scope>
</reference>
<keyword evidence="8" id="KW-0732">Signal</keyword>
<dbReference type="OrthoDB" id="419616at2759"/>
<name>S8CRS0_9LAMI</name>
<evidence type="ECO:0000256" key="1">
    <source>
        <dbReference type="ARBA" id="ARBA00004141"/>
    </source>
</evidence>
<dbReference type="AlphaFoldDB" id="S8CRS0"/>
<evidence type="ECO:0000256" key="5">
    <source>
        <dbReference type="ARBA" id="ARBA00023136"/>
    </source>
</evidence>
<feature type="signal peptide" evidence="8">
    <location>
        <begin position="1"/>
        <end position="25"/>
    </location>
</feature>
<evidence type="ECO:0000256" key="7">
    <source>
        <dbReference type="SAM" id="Phobius"/>
    </source>
</evidence>
<evidence type="ECO:0000313" key="10">
    <source>
        <dbReference type="Proteomes" id="UP000015453"/>
    </source>
</evidence>
<accession>S8CRS0</accession>
<keyword evidence="4 7" id="KW-1133">Transmembrane helix</keyword>
<comment type="similarity">
    <text evidence="6">Belongs to the major facilitator superfamily. Phosphate:H(+) symporter (TC 2.A.1.9) family.</text>
</comment>
<dbReference type="PANTHER" id="PTHR23504">
    <property type="entry name" value="MAJOR FACILITATOR SUPERFAMILY DOMAIN-CONTAINING PROTEIN 10"/>
    <property type="match status" value="1"/>
</dbReference>
<feature type="non-terminal residue" evidence="9">
    <location>
        <position position="1"/>
    </location>
</feature>
<dbReference type="Pfam" id="PF07690">
    <property type="entry name" value="MFS_1"/>
    <property type="match status" value="1"/>
</dbReference>
<feature type="non-terminal residue" evidence="9">
    <location>
        <position position="333"/>
    </location>
</feature>
<dbReference type="Proteomes" id="UP000015453">
    <property type="component" value="Unassembled WGS sequence"/>
</dbReference>
<dbReference type="GO" id="GO:0016020">
    <property type="term" value="C:membrane"/>
    <property type="evidence" value="ECO:0007669"/>
    <property type="project" value="UniProtKB-SubCell"/>
</dbReference>
<dbReference type="Gene3D" id="1.20.1250.20">
    <property type="entry name" value="MFS general substrate transporter like domains"/>
    <property type="match status" value="1"/>
</dbReference>
<dbReference type="SUPFAM" id="SSF103473">
    <property type="entry name" value="MFS general substrate transporter"/>
    <property type="match status" value="1"/>
</dbReference>
<keyword evidence="2" id="KW-0813">Transport</keyword>
<keyword evidence="5 7" id="KW-0472">Membrane</keyword>
<evidence type="ECO:0000256" key="6">
    <source>
        <dbReference type="ARBA" id="ARBA00044504"/>
    </source>
</evidence>
<sequence length="333" mass="36661">WVVLNMKELRTLVNLFLALCTHWVAEEMTIAVLVDVTTSALCPGQNTCPEAIYLNGIQQTVVGIFKMVILPLMGQLADEYGRKPLLLLTISTTIVPFALLAIDQSRGSVYAYYIIRTFCNILSKGSIFTISIIYAADLVEDGSKRATVFSWMSGLMSAAQVIGDLAARFVPSKYIFEACVSIALLIFGPIYISLFLKETVVRNEQPVQHLPLWRKVLQAVQTRYCSMKNAVNIVTESSILKCISLVSFFYELGTSAINSVLMYYLKSVFGFNKNQLSELSMMVGLGSIFSQLVVLPLLNPLVGEKVILCIALLAAIANGLLCGLAWASWVSNL</sequence>
<feature type="transmembrane region" description="Helical" evidence="7">
    <location>
        <begin position="85"/>
        <end position="102"/>
    </location>
</feature>
<organism evidence="9 10">
    <name type="scientific">Genlisea aurea</name>
    <dbReference type="NCBI Taxonomy" id="192259"/>
    <lineage>
        <taxon>Eukaryota</taxon>
        <taxon>Viridiplantae</taxon>
        <taxon>Streptophyta</taxon>
        <taxon>Embryophyta</taxon>
        <taxon>Tracheophyta</taxon>
        <taxon>Spermatophyta</taxon>
        <taxon>Magnoliopsida</taxon>
        <taxon>eudicotyledons</taxon>
        <taxon>Gunneridae</taxon>
        <taxon>Pentapetalae</taxon>
        <taxon>asterids</taxon>
        <taxon>lamiids</taxon>
        <taxon>Lamiales</taxon>
        <taxon>Lentibulariaceae</taxon>
        <taxon>Genlisea</taxon>
    </lineage>
</organism>
<feature type="transmembrane region" description="Helical" evidence="7">
    <location>
        <begin position="148"/>
        <end position="169"/>
    </location>
</feature>
<feature type="transmembrane region" description="Helical" evidence="7">
    <location>
        <begin position="279"/>
        <end position="299"/>
    </location>
</feature>
<feature type="transmembrane region" description="Helical" evidence="7">
    <location>
        <begin position="242"/>
        <end position="264"/>
    </location>
</feature>
<keyword evidence="3 7" id="KW-0812">Transmembrane</keyword>
<feature type="transmembrane region" description="Helical" evidence="7">
    <location>
        <begin position="114"/>
        <end position="136"/>
    </location>
</feature>
<keyword evidence="10" id="KW-1185">Reference proteome</keyword>
<dbReference type="EMBL" id="AUSU01001898">
    <property type="protein sequence ID" value="EPS69924.1"/>
    <property type="molecule type" value="Genomic_DNA"/>
</dbReference>
<evidence type="ECO:0000313" key="9">
    <source>
        <dbReference type="EMBL" id="EPS69924.1"/>
    </source>
</evidence>
<feature type="transmembrane region" description="Helical" evidence="7">
    <location>
        <begin position="175"/>
        <end position="196"/>
    </location>
</feature>
<gene>
    <name evidence="9" type="ORF">M569_04837</name>
</gene>
<evidence type="ECO:0008006" key="11">
    <source>
        <dbReference type="Google" id="ProtNLM"/>
    </source>
</evidence>
<evidence type="ECO:0000256" key="8">
    <source>
        <dbReference type="SAM" id="SignalP"/>
    </source>
</evidence>
<proteinExistence type="inferred from homology"/>
<comment type="caution">
    <text evidence="9">The sequence shown here is derived from an EMBL/GenBank/DDBJ whole genome shotgun (WGS) entry which is preliminary data.</text>
</comment>
<feature type="transmembrane region" description="Helical" evidence="7">
    <location>
        <begin position="306"/>
        <end position="329"/>
    </location>
</feature>
<dbReference type="InterPro" id="IPR011701">
    <property type="entry name" value="MFS"/>
</dbReference>
<evidence type="ECO:0000256" key="3">
    <source>
        <dbReference type="ARBA" id="ARBA00022692"/>
    </source>
</evidence>
<comment type="subcellular location">
    <subcellularLocation>
        <location evidence="1">Membrane</location>
        <topology evidence="1">Multi-pass membrane protein</topology>
    </subcellularLocation>
</comment>
<dbReference type="InterPro" id="IPR036259">
    <property type="entry name" value="MFS_trans_sf"/>
</dbReference>